<dbReference type="Proteomes" id="UP000192578">
    <property type="component" value="Unassembled WGS sequence"/>
</dbReference>
<keyword evidence="2 6" id="KW-0812">Transmembrane</keyword>
<evidence type="ECO:0000256" key="4">
    <source>
        <dbReference type="ARBA" id="ARBA00023136"/>
    </source>
</evidence>
<reference evidence="9" key="1">
    <citation type="submission" date="2017-01" db="EMBL/GenBank/DDBJ databases">
        <title>Comparative genomics of anhydrobiosis in the tardigrade Hypsibius dujardini.</title>
        <authorList>
            <person name="Yoshida Y."/>
            <person name="Koutsovoulos G."/>
            <person name="Laetsch D."/>
            <person name="Stevens L."/>
            <person name="Kumar S."/>
            <person name="Horikawa D."/>
            <person name="Ishino K."/>
            <person name="Komine S."/>
            <person name="Tomita M."/>
            <person name="Blaxter M."/>
            <person name="Arakawa K."/>
        </authorList>
    </citation>
    <scope>NUCLEOTIDE SEQUENCE [LARGE SCALE GENOMIC DNA]</scope>
    <source>
        <strain evidence="9">Z151</strain>
    </source>
</reference>
<proteinExistence type="predicted"/>
<feature type="region of interest" description="Disordered" evidence="5">
    <location>
        <begin position="1"/>
        <end position="41"/>
    </location>
</feature>
<feature type="transmembrane region" description="Helical" evidence="6">
    <location>
        <begin position="242"/>
        <end position="265"/>
    </location>
</feature>
<sequence length="760" mass="84350">MDNGGFDLNEKEKAELRARKEKPAADSHRGSAHPKKKPAAGVEKKGYIPVDLADVGVGVGVGRNIKRGNSLGDNLRAQRQAQKDVGQLFDELVLDVGGYGVYQERMIFLVILPCFFMLAFVQCVVGFVVADPASYWCNIPELSDSALARFGVNMTEMDRQAIMPWDNSSNPAAPASCTMYAANYTSLLLENELSVKRMTDYLNSTAHNLTAVHCRNGYDFNMAHGDTSIVTEWDLVCDRSSLLTLANVLMVIATVLGMLVSGYVADRWGRKKPFFIFFLVMLVFGVSFAFAPSFEGFLALAVLHSFGSGPLYALLYTMAVEMLTSSSRLTMAVWLSIVYAIGAMLFALIAYFVQQWHFLTIYGTSPFILVFIYCFFLPESPRWLLISERFPEVEIYVRRIASVNGCPFNESCQVQLKQIFKQCTREVDIQESQSIDSFDGSHGKNSRTWCNRRGSWIWLFATPPMLRKTLLLTYLMCTLQICYYGLRAFTPPIAKSDAYFTSFISSVIEIPGIIFAWLICDRFGRRWSVMISFILSFLACVLTIAFQSDQQFFWGIVALFLIARSFISAAYVTGELLAYETFPTVIRMQGIAIIGAVAHLVSRLGHVIVYLKTHSDSLPLVVFGCLALVAVLSVFLLPETVCTALPETVEEADMRGTGLFRRAVQHRTHGIRVKKTGDSVQYHKGGAGSQREPERAAVVTVPANDGSRSDEPPTIPPPLNQPDGQRTTNHGTPQSVGEDGPHEGDAMEDQGDRGRDISPV</sequence>
<evidence type="ECO:0000256" key="6">
    <source>
        <dbReference type="SAM" id="Phobius"/>
    </source>
</evidence>
<dbReference type="GO" id="GO:0022857">
    <property type="term" value="F:transmembrane transporter activity"/>
    <property type="evidence" value="ECO:0007669"/>
    <property type="project" value="InterPro"/>
</dbReference>
<feature type="region of interest" description="Disordered" evidence="5">
    <location>
        <begin position="674"/>
        <end position="760"/>
    </location>
</feature>
<feature type="transmembrane region" description="Helical" evidence="6">
    <location>
        <begin position="274"/>
        <end position="291"/>
    </location>
</feature>
<feature type="transmembrane region" description="Helical" evidence="6">
    <location>
        <begin position="107"/>
        <end position="130"/>
    </location>
</feature>
<feature type="compositionally biased region" description="Polar residues" evidence="5">
    <location>
        <begin position="722"/>
        <end position="735"/>
    </location>
</feature>
<feature type="transmembrane region" description="Helical" evidence="6">
    <location>
        <begin position="469"/>
        <end position="486"/>
    </location>
</feature>
<evidence type="ECO:0000313" key="9">
    <source>
        <dbReference type="Proteomes" id="UP000192578"/>
    </source>
</evidence>
<dbReference type="EMBL" id="MTYJ01000006">
    <property type="protein sequence ID" value="OQV24491.1"/>
    <property type="molecule type" value="Genomic_DNA"/>
</dbReference>
<dbReference type="InterPro" id="IPR005828">
    <property type="entry name" value="MFS_sugar_transport-like"/>
</dbReference>
<gene>
    <name evidence="8" type="ORF">BV898_01553</name>
</gene>
<dbReference type="Gene3D" id="1.20.1250.20">
    <property type="entry name" value="MFS general substrate transporter like domains"/>
    <property type="match status" value="1"/>
</dbReference>
<feature type="compositionally biased region" description="Basic and acidic residues" evidence="5">
    <location>
        <begin position="8"/>
        <end position="29"/>
    </location>
</feature>
<feature type="domain" description="Major facilitator superfamily (MFS) profile" evidence="7">
    <location>
        <begin position="178"/>
        <end position="642"/>
    </location>
</feature>
<name>A0A1W0XB34_HYPEX</name>
<feature type="compositionally biased region" description="Basic and acidic residues" evidence="5">
    <location>
        <begin position="739"/>
        <end position="760"/>
    </location>
</feature>
<keyword evidence="4 6" id="KW-0472">Membrane</keyword>
<dbReference type="SUPFAM" id="SSF103473">
    <property type="entry name" value="MFS general substrate transporter"/>
    <property type="match status" value="1"/>
</dbReference>
<evidence type="ECO:0000256" key="3">
    <source>
        <dbReference type="ARBA" id="ARBA00022989"/>
    </source>
</evidence>
<feature type="transmembrane region" description="Helical" evidence="6">
    <location>
        <begin position="331"/>
        <end position="353"/>
    </location>
</feature>
<comment type="subcellular location">
    <subcellularLocation>
        <location evidence="1">Membrane</location>
        <topology evidence="1">Multi-pass membrane protein</topology>
    </subcellularLocation>
</comment>
<feature type="transmembrane region" description="Helical" evidence="6">
    <location>
        <begin position="552"/>
        <end position="579"/>
    </location>
</feature>
<feature type="transmembrane region" description="Helical" evidence="6">
    <location>
        <begin position="617"/>
        <end position="637"/>
    </location>
</feature>
<comment type="caution">
    <text evidence="8">The sequence shown here is derived from an EMBL/GenBank/DDBJ whole genome shotgun (WGS) entry which is preliminary data.</text>
</comment>
<evidence type="ECO:0000259" key="7">
    <source>
        <dbReference type="PROSITE" id="PS50850"/>
    </source>
</evidence>
<feature type="transmembrane region" description="Helical" evidence="6">
    <location>
        <begin position="527"/>
        <end position="546"/>
    </location>
</feature>
<dbReference type="OrthoDB" id="2261376at2759"/>
<feature type="transmembrane region" description="Helical" evidence="6">
    <location>
        <begin position="498"/>
        <end position="520"/>
    </location>
</feature>
<dbReference type="PROSITE" id="PS50850">
    <property type="entry name" value="MFS"/>
    <property type="match status" value="1"/>
</dbReference>
<feature type="transmembrane region" description="Helical" evidence="6">
    <location>
        <begin position="297"/>
        <end position="319"/>
    </location>
</feature>
<dbReference type="InterPro" id="IPR036259">
    <property type="entry name" value="MFS_trans_sf"/>
</dbReference>
<evidence type="ECO:0000313" key="8">
    <source>
        <dbReference type="EMBL" id="OQV24491.1"/>
    </source>
</evidence>
<dbReference type="PANTHER" id="PTHR24064">
    <property type="entry name" value="SOLUTE CARRIER FAMILY 22 MEMBER"/>
    <property type="match status" value="1"/>
</dbReference>
<protein>
    <submittedName>
        <fullName evidence="8">Organic cation transporter 1</fullName>
    </submittedName>
</protein>
<dbReference type="InterPro" id="IPR020846">
    <property type="entry name" value="MFS_dom"/>
</dbReference>
<feature type="transmembrane region" description="Helical" evidence="6">
    <location>
        <begin position="591"/>
        <end position="611"/>
    </location>
</feature>
<accession>A0A1W0XB34</accession>
<dbReference type="Pfam" id="PF00083">
    <property type="entry name" value="Sugar_tr"/>
    <property type="match status" value="1"/>
</dbReference>
<dbReference type="AlphaFoldDB" id="A0A1W0XB34"/>
<evidence type="ECO:0000256" key="1">
    <source>
        <dbReference type="ARBA" id="ARBA00004141"/>
    </source>
</evidence>
<keyword evidence="9" id="KW-1185">Reference proteome</keyword>
<organism evidence="8 9">
    <name type="scientific">Hypsibius exemplaris</name>
    <name type="common">Freshwater tardigrade</name>
    <dbReference type="NCBI Taxonomy" id="2072580"/>
    <lineage>
        <taxon>Eukaryota</taxon>
        <taxon>Metazoa</taxon>
        <taxon>Ecdysozoa</taxon>
        <taxon>Tardigrada</taxon>
        <taxon>Eutardigrada</taxon>
        <taxon>Parachela</taxon>
        <taxon>Hypsibioidea</taxon>
        <taxon>Hypsibiidae</taxon>
        <taxon>Hypsibius</taxon>
    </lineage>
</organism>
<evidence type="ECO:0000256" key="2">
    <source>
        <dbReference type="ARBA" id="ARBA00022692"/>
    </source>
</evidence>
<keyword evidence="3 6" id="KW-1133">Transmembrane helix</keyword>
<dbReference type="GO" id="GO:0016020">
    <property type="term" value="C:membrane"/>
    <property type="evidence" value="ECO:0007669"/>
    <property type="project" value="UniProtKB-SubCell"/>
</dbReference>
<feature type="transmembrane region" description="Helical" evidence="6">
    <location>
        <begin position="359"/>
        <end position="377"/>
    </location>
</feature>
<evidence type="ECO:0000256" key="5">
    <source>
        <dbReference type="SAM" id="MobiDB-lite"/>
    </source>
</evidence>